<dbReference type="EMBL" id="LZZM01000190">
    <property type="protein sequence ID" value="OOM75124.1"/>
    <property type="molecule type" value="Genomic_DNA"/>
</dbReference>
<protein>
    <submittedName>
        <fullName evidence="1">ERF superfamily protein</fullName>
    </submittedName>
</protein>
<name>A0A1S8TBY5_9CLOT</name>
<dbReference type="RefSeq" id="WP_077848574.1">
    <property type="nucleotide sequence ID" value="NZ_LZZM01000190.1"/>
</dbReference>
<dbReference type="STRING" id="29367.CLPUN_35610"/>
<comment type="caution">
    <text evidence="1">The sequence shown here is derived from an EMBL/GenBank/DDBJ whole genome shotgun (WGS) entry which is preliminary data.</text>
</comment>
<evidence type="ECO:0000313" key="2">
    <source>
        <dbReference type="Proteomes" id="UP000190890"/>
    </source>
</evidence>
<reference evidence="1 2" key="1">
    <citation type="submission" date="2016-05" db="EMBL/GenBank/DDBJ databases">
        <title>Microbial solvent formation.</title>
        <authorList>
            <person name="Poehlein A."/>
            <person name="Montoya Solano J.D."/>
            <person name="Flitsch S."/>
            <person name="Krabben P."/>
            <person name="Duerre P."/>
            <person name="Daniel R."/>
        </authorList>
    </citation>
    <scope>NUCLEOTIDE SEQUENCE [LARGE SCALE GENOMIC DNA]</scope>
    <source>
        <strain evidence="1 2">DSM 2619</strain>
    </source>
</reference>
<dbReference type="Proteomes" id="UP000190890">
    <property type="component" value="Unassembled WGS sequence"/>
</dbReference>
<organism evidence="1 2">
    <name type="scientific">Clostridium puniceum</name>
    <dbReference type="NCBI Taxonomy" id="29367"/>
    <lineage>
        <taxon>Bacteria</taxon>
        <taxon>Bacillati</taxon>
        <taxon>Bacillota</taxon>
        <taxon>Clostridia</taxon>
        <taxon>Eubacteriales</taxon>
        <taxon>Clostridiaceae</taxon>
        <taxon>Clostridium</taxon>
    </lineage>
</organism>
<keyword evidence="2" id="KW-1185">Reference proteome</keyword>
<dbReference type="Pfam" id="PF04404">
    <property type="entry name" value="ERF"/>
    <property type="match status" value="1"/>
</dbReference>
<dbReference type="InterPro" id="IPR007499">
    <property type="entry name" value="ERF_bacteria_virus"/>
</dbReference>
<proteinExistence type="predicted"/>
<dbReference type="AlphaFoldDB" id="A0A1S8TBY5"/>
<accession>A0A1S8TBY5</accession>
<sequence>MNKSESIANLAVALIKFNGKVSAISKDKKNPQFKSEYVTLDKLIEITRPILQTNGLSVMQFPLTKDSGEIGVQTILLHESGEFIEGNPIFMTPQRMVKGGQYEVAQDPQAAGSLISYLRRYSYQAILNLNTGEDDDGNDASNAGGNAFIDKVAVKTIEGMIKDLKINRMEFLSYAHAMSVEQITVKNLPVIMDALNKKKVEVYGKNSDQPITGGSIND</sequence>
<dbReference type="OrthoDB" id="149299at2"/>
<evidence type="ECO:0000313" key="1">
    <source>
        <dbReference type="EMBL" id="OOM75124.1"/>
    </source>
</evidence>
<gene>
    <name evidence="1" type="ORF">CLPUN_35610</name>
</gene>